<comment type="caution">
    <text evidence="1">The sequence shown here is derived from an EMBL/GenBank/DDBJ whole genome shotgun (WGS) entry which is preliminary data.</text>
</comment>
<name>A0A419PPH2_CLOSI</name>
<protein>
    <submittedName>
        <fullName evidence="1">Uncharacterized protein</fullName>
    </submittedName>
</protein>
<organism evidence="1 2">
    <name type="scientific">Clonorchis sinensis</name>
    <name type="common">Chinese liver fluke</name>
    <dbReference type="NCBI Taxonomy" id="79923"/>
    <lineage>
        <taxon>Eukaryota</taxon>
        <taxon>Metazoa</taxon>
        <taxon>Spiralia</taxon>
        <taxon>Lophotrochozoa</taxon>
        <taxon>Platyhelminthes</taxon>
        <taxon>Trematoda</taxon>
        <taxon>Digenea</taxon>
        <taxon>Opisthorchiida</taxon>
        <taxon>Opisthorchiata</taxon>
        <taxon>Opisthorchiidae</taxon>
        <taxon>Clonorchis</taxon>
    </lineage>
</organism>
<proteinExistence type="predicted"/>
<feature type="non-terminal residue" evidence="1">
    <location>
        <position position="1"/>
    </location>
</feature>
<evidence type="ECO:0000313" key="1">
    <source>
        <dbReference type="EMBL" id="KAG5445610.1"/>
    </source>
</evidence>
<reference evidence="1 2" key="1">
    <citation type="journal article" date="2018" name="Biotechnol. Adv.">
        <title>Improved genomic resources and new bioinformatic workflow for the carcinogenic parasite Clonorchis sinensis: Biotechnological implications.</title>
        <authorList>
            <person name="Wang D."/>
            <person name="Korhonen P.K."/>
            <person name="Gasser R.B."/>
            <person name="Young N.D."/>
        </authorList>
    </citation>
    <scope>NUCLEOTIDE SEQUENCE [LARGE SCALE GENOMIC DNA]</scope>
    <source>
        <strain evidence="1">Cs-k2</strain>
    </source>
</reference>
<reference evidence="1 2" key="2">
    <citation type="journal article" date="2021" name="Genomics">
        <title>High-quality reference genome for Clonorchis sinensis.</title>
        <authorList>
            <person name="Young N.D."/>
            <person name="Stroehlein A.J."/>
            <person name="Kinkar L."/>
            <person name="Wang T."/>
            <person name="Sohn W.M."/>
            <person name="Chang B.C.H."/>
            <person name="Kaur P."/>
            <person name="Weisz D."/>
            <person name="Dudchenko O."/>
            <person name="Aiden E.L."/>
            <person name="Korhonen P.K."/>
            <person name="Gasser R.B."/>
        </authorList>
    </citation>
    <scope>NUCLEOTIDE SEQUENCE [LARGE SCALE GENOMIC DNA]</scope>
    <source>
        <strain evidence="1">Cs-k2</strain>
    </source>
</reference>
<dbReference type="AlphaFoldDB" id="A0A419PPH2"/>
<dbReference type="EMBL" id="NIRI02000056">
    <property type="protein sequence ID" value="KAG5445610.1"/>
    <property type="molecule type" value="Genomic_DNA"/>
</dbReference>
<keyword evidence="2" id="KW-1185">Reference proteome</keyword>
<evidence type="ECO:0000313" key="2">
    <source>
        <dbReference type="Proteomes" id="UP000286415"/>
    </source>
</evidence>
<dbReference type="InParanoid" id="A0A419PPH2"/>
<dbReference type="Proteomes" id="UP000286415">
    <property type="component" value="Unassembled WGS sequence"/>
</dbReference>
<sequence length="120" mass="14008">GTIFEISRYRRRRRYGRHRRNALVTRSLKTLRQLTTGFALLGVHQIGAVPDIILLITDHVSSTGKRKATPAHWFQLLQFRSPENGKVEYTTKPRRQRHVQFLQKLGSYALKAIALIHERH</sequence>
<gene>
    <name evidence="1" type="ORF">CSKR_105992</name>
</gene>
<accession>A0A419PPH2</accession>